<keyword evidence="2" id="KW-0812">Transmembrane</keyword>
<evidence type="ECO:0000256" key="2">
    <source>
        <dbReference type="SAM" id="Phobius"/>
    </source>
</evidence>
<dbReference type="Proteomes" id="UP000274694">
    <property type="component" value="Unassembled WGS sequence"/>
</dbReference>
<proteinExistence type="predicted"/>
<protein>
    <recommendedName>
        <fullName evidence="5">PE-PGRS family protein</fullName>
    </recommendedName>
</protein>
<gene>
    <name evidence="3" type="ORF">DLJ60_12015</name>
</gene>
<evidence type="ECO:0000313" key="4">
    <source>
        <dbReference type="Proteomes" id="UP000274694"/>
    </source>
</evidence>
<evidence type="ECO:0000256" key="1">
    <source>
        <dbReference type="SAM" id="MobiDB-lite"/>
    </source>
</evidence>
<reference evidence="3 4" key="1">
    <citation type="submission" date="2018-05" db="EMBL/GenBank/DDBJ databases">
        <title>Micromonospora from Atacama Desert.</title>
        <authorList>
            <person name="Carro L."/>
            <person name="Goodfellow M."/>
            <person name="Klenk H.-P."/>
        </authorList>
    </citation>
    <scope>NUCLEOTIDE SEQUENCE [LARGE SCALE GENOMIC DNA]</scope>
    <source>
        <strain evidence="3 4">LB41</strain>
    </source>
</reference>
<keyword evidence="2" id="KW-0472">Membrane</keyword>
<feature type="transmembrane region" description="Helical" evidence="2">
    <location>
        <begin position="41"/>
        <end position="59"/>
    </location>
</feature>
<feature type="compositionally biased region" description="Pro residues" evidence="1">
    <location>
        <begin position="67"/>
        <end position="76"/>
    </location>
</feature>
<dbReference type="EMBL" id="QGTA01000174">
    <property type="protein sequence ID" value="RQW93246.1"/>
    <property type="molecule type" value="Genomic_DNA"/>
</dbReference>
<organism evidence="3 4">
    <name type="scientific">Micromonospora chalcea</name>
    <dbReference type="NCBI Taxonomy" id="1874"/>
    <lineage>
        <taxon>Bacteria</taxon>
        <taxon>Bacillati</taxon>
        <taxon>Actinomycetota</taxon>
        <taxon>Actinomycetes</taxon>
        <taxon>Micromonosporales</taxon>
        <taxon>Micromonosporaceae</taxon>
        <taxon>Micromonospora</taxon>
    </lineage>
</organism>
<feature type="region of interest" description="Disordered" evidence="1">
    <location>
        <begin position="63"/>
        <end position="83"/>
    </location>
</feature>
<sequence length="269" mass="27992">MSDREFSGFDVDTITDAVHQPPLDDLRAAVDSRRRHRRSGMALAAVAVLVVAIGATALVRAPRQTDPVPPAGPSPTPTVTTAAGTPEDWARIDAAVIPALLRQAPELSGPTRPDLLSNWNKQGGTEGETTLTGYWGQGTLGAGNGNAHLSVQLTRNAGTSLASMITTACPSRTASGTCVQQVGPAGEKIKVRTSLREHRLPAERGAEVVRYETLSVDLLRPDGSAASLRLTARNGSLPLTPDQAIGVVLDPHLVLGPATSATPAVEATD</sequence>
<name>A0ABX9Y4H6_MICCH</name>
<keyword evidence="2" id="KW-1133">Transmembrane helix</keyword>
<keyword evidence="4" id="KW-1185">Reference proteome</keyword>
<evidence type="ECO:0000313" key="3">
    <source>
        <dbReference type="EMBL" id="RQW93246.1"/>
    </source>
</evidence>
<accession>A0ABX9Y4H6</accession>
<evidence type="ECO:0008006" key="5">
    <source>
        <dbReference type="Google" id="ProtNLM"/>
    </source>
</evidence>
<comment type="caution">
    <text evidence="3">The sequence shown here is derived from an EMBL/GenBank/DDBJ whole genome shotgun (WGS) entry which is preliminary data.</text>
</comment>